<dbReference type="InterPro" id="IPR046150">
    <property type="entry name" value="DUF6152"/>
</dbReference>
<accession>A0A2A5C8G5</accession>
<dbReference type="EMBL" id="NVWI01000010">
    <property type="protein sequence ID" value="PCJ40159.1"/>
    <property type="molecule type" value="Genomic_DNA"/>
</dbReference>
<protein>
    <submittedName>
        <fullName evidence="1">Uncharacterized protein</fullName>
    </submittedName>
</protein>
<sequence length="360" mass="40857">MVNLRRLKRSFKLPFIGMLICAPFLSVEAHHSRAGFEIDETVRLTGTVTNVRWRSPHVFWGIDTVNADGESENWTIEGHSIPGLLGNGWEQDSVKVGDHVVVVVNPNRNPDRHFGLLDYFQHDDGRVFYSFRAPEGIEIMGRNDDQGVTPSTDFSGTWTRVSVGTPEENLRRALIGSGFSGPTGLQLTPVGEAQVARFNTNDDPFLNCEPLPLPRIITWPYAIRWTRNDDQLLIEKELAQQLRTVYFDQEKPPVNYVPDELGYSTGRLLDDGTLEIETSNFSQTGWGIVNGLDSSDQKNIVEEYRLSEDGLFLSYLYTLTDPVYLTESVVTEGRYRKIIDHEFTNVPCDVETSRQHLEFE</sequence>
<evidence type="ECO:0000313" key="2">
    <source>
        <dbReference type="Proteomes" id="UP000228987"/>
    </source>
</evidence>
<dbReference type="Proteomes" id="UP000228987">
    <property type="component" value="Unassembled WGS sequence"/>
</dbReference>
<name>A0A2A5C8G5_9GAMM</name>
<organism evidence="1 2">
    <name type="scientific">SAR86 cluster bacterium</name>
    <dbReference type="NCBI Taxonomy" id="2030880"/>
    <lineage>
        <taxon>Bacteria</taxon>
        <taxon>Pseudomonadati</taxon>
        <taxon>Pseudomonadota</taxon>
        <taxon>Gammaproteobacteria</taxon>
        <taxon>SAR86 cluster</taxon>
    </lineage>
</organism>
<comment type="caution">
    <text evidence="1">The sequence shown here is derived from an EMBL/GenBank/DDBJ whole genome shotgun (WGS) entry which is preliminary data.</text>
</comment>
<dbReference type="AlphaFoldDB" id="A0A2A5C8G5"/>
<dbReference type="Pfam" id="PF19649">
    <property type="entry name" value="DUF6152"/>
    <property type="match status" value="1"/>
</dbReference>
<proteinExistence type="predicted"/>
<evidence type="ECO:0000313" key="1">
    <source>
        <dbReference type="EMBL" id="PCJ40159.1"/>
    </source>
</evidence>
<gene>
    <name evidence="1" type="ORF">COA71_11665</name>
</gene>
<reference evidence="2" key="1">
    <citation type="submission" date="2017-08" db="EMBL/GenBank/DDBJ databases">
        <title>A dynamic microbial community with high functional redundancy inhabits the cold, oxic subseafloor aquifer.</title>
        <authorList>
            <person name="Tully B.J."/>
            <person name="Wheat C.G."/>
            <person name="Glazer B.T."/>
            <person name="Huber J.A."/>
        </authorList>
    </citation>
    <scope>NUCLEOTIDE SEQUENCE [LARGE SCALE GENOMIC DNA]</scope>
</reference>